<evidence type="ECO:0000256" key="4">
    <source>
        <dbReference type="ARBA" id="ARBA00010473"/>
    </source>
</evidence>
<evidence type="ECO:0000313" key="15">
    <source>
        <dbReference type="Proteomes" id="UP001310594"/>
    </source>
</evidence>
<accession>A0AAN7W8U4</accession>
<comment type="function">
    <text evidence="1">Required for nuclear membrane fusion during karyogamy.</text>
</comment>
<feature type="transmembrane region" description="Helical" evidence="13">
    <location>
        <begin position="449"/>
        <end position="473"/>
    </location>
</feature>
<evidence type="ECO:0000313" key="14">
    <source>
        <dbReference type="EMBL" id="KAK5701855.1"/>
    </source>
</evidence>
<keyword evidence="9 13" id="KW-1133">Transmembrane helix</keyword>
<comment type="subcellular location">
    <subcellularLocation>
        <location evidence="3">Endoplasmic reticulum membrane</location>
    </subcellularLocation>
    <subcellularLocation>
        <location evidence="2">Nucleus membrane</location>
    </subcellularLocation>
</comment>
<keyword evidence="12" id="KW-0539">Nucleus</keyword>
<reference evidence="14" key="1">
    <citation type="submission" date="2023-08" db="EMBL/GenBank/DDBJ databases">
        <title>Black Yeasts Isolated from many extreme environments.</title>
        <authorList>
            <person name="Coleine C."/>
            <person name="Stajich J.E."/>
            <person name="Selbmann L."/>
        </authorList>
    </citation>
    <scope>NUCLEOTIDE SEQUENCE</scope>
    <source>
        <strain evidence="14">CCFEE 5810</strain>
    </source>
</reference>
<sequence length="523" mass="58269">MSRLAEYDIPATIRHSLDIINGIQGLPSCHRMASGALLDSCAAIKAPTSPHGHGMTSSTDPLLAVEHDLYAARMTVCDQQSRGLPITHACQVFLPTQRNTRKHILSGLFGSRGPSKATDSYPDYEATTTEHLPLCRNALYNEGGTGQDWTTFTGNHNTAKVTCSAMRTDIDNDEQINLLRVLLKTAADLGPVFAGTKEDVDQLAHLVNELQVNAREYIVQSHVSHAEYREVITRYMSDLATQFEQSLDNIGDKLREVQVEADLATDIVKGSYRVMENSLTKMETGLVIFSNVQQQQMEIILTNGHASVEDIINYMRELADQSAQQAAGKAMQHVERIVYPAMELMEQRFRNMTEDIHVELDGARESAKLLKGDWSRVFGWVPTALTFVGYTWVYSLVVFAVLQRCTGFWTSGNVCVALACGSVLAKTSIDLGDPRDLILCLIYRSPDWLVALAIITGVLALVCLATWAVKCVLRMRRTKESERWIQARGLMSPQFNNPAQFRLPVNDPTYLAEKQGGFQKWRV</sequence>
<keyword evidence="7" id="KW-0732">Signal</keyword>
<dbReference type="EMBL" id="JAVRQU010000006">
    <property type="protein sequence ID" value="KAK5701855.1"/>
    <property type="molecule type" value="Genomic_DNA"/>
</dbReference>
<feature type="transmembrane region" description="Helical" evidence="13">
    <location>
        <begin position="408"/>
        <end position="429"/>
    </location>
</feature>
<dbReference type="GO" id="GO:0048288">
    <property type="term" value="P:nuclear membrane fusion involved in karyogamy"/>
    <property type="evidence" value="ECO:0007669"/>
    <property type="project" value="InterPro"/>
</dbReference>
<keyword evidence="11" id="KW-0325">Glycoprotein</keyword>
<evidence type="ECO:0000256" key="5">
    <source>
        <dbReference type="ARBA" id="ARBA00022459"/>
    </source>
</evidence>
<gene>
    <name evidence="14" type="ORF">LTR97_004673</name>
</gene>
<dbReference type="PANTHER" id="PTHR28012">
    <property type="entry name" value="NUCLEAR FUSION PROTEIN KAR5"/>
    <property type="match status" value="1"/>
</dbReference>
<evidence type="ECO:0000256" key="6">
    <source>
        <dbReference type="ARBA" id="ARBA00022692"/>
    </source>
</evidence>
<evidence type="ECO:0000256" key="2">
    <source>
        <dbReference type="ARBA" id="ARBA00004126"/>
    </source>
</evidence>
<name>A0AAN7W8U4_9PEZI</name>
<evidence type="ECO:0000256" key="13">
    <source>
        <dbReference type="SAM" id="Phobius"/>
    </source>
</evidence>
<dbReference type="GO" id="GO:0000742">
    <property type="term" value="P:karyogamy involved in conjugation with cellular fusion"/>
    <property type="evidence" value="ECO:0007669"/>
    <property type="project" value="InterPro"/>
</dbReference>
<comment type="similarity">
    <text evidence="4">Belongs to the KAR5 family.</text>
</comment>
<keyword evidence="6 13" id="KW-0812">Transmembrane</keyword>
<dbReference type="InterPro" id="IPR007292">
    <property type="entry name" value="Nuclear_fusion_Kar5"/>
</dbReference>
<evidence type="ECO:0000256" key="8">
    <source>
        <dbReference type="ARBA" id="ARBA00022824"/>
    </source>
</evidence>
<dbReference type="Proteomes" id="UP001310594">
    <property type="component" value="Unassembled WGS sequence"/>
</dbReference>
<organism evidence="14 15">
    <name type="scientific">Elasticomyces elasticus</name>
    <dbReference type="NCBI Taxonomy" id="574655"/>
    <lineage>
        <taxon>Eukaryota</taxon>
        <taxon>Fungi</taxon>
        <taxon>Dikarya</taxon>
        <taxon>Ascomycota</taxon>
        <taxon>Pezizomycotina</taxon>
        <taxon>Dothideomycetes</taxon>
        <taxon>Dothideomycetidae</taxon>
        <taxon>Mycosphaerellales</taxon>
        <taxon>Teratosphaeriaceae</taxon>
        <taxon>Elasticomyces</taxon>
    </lineage>
</organism>
<dbReference type="GO" id="GO:0005789">
    <property type="term" value="C:endoplasmic reticulum membrane"/>
    <property type="evidence" value="ECO:0007669"/>
    <property type="project" value="UniProtKB-SubCell"/>
</dbReference>
<evidence type="ECO:0000256" key="10">
    <source>
        <dbReference type="ARBA" id="ARBA00023136"/>
    </source>
</evidence>
<evidence type="ECO:0000256" key="1">
    <source>
        <dbReference type="ARBA" id="ARBA00003389"/>
    </source>
</evidence>
<proteinExistence type="inferred from homology"/>
<evidence type="ECO:0000256" key="9">
    <source>
        <dbReference type="ARBA" id="ARBA00022989"/>
    </source>
</evidence>
<dbReference type="GO" id="GO:0031965">
    <property type="term" value="C:nuclear membrane"/>
    <property type="evidence" value="ECO:0007669"/>
    <property type="project" value="UniProtKB-SubCell"/>
</dbReference>
<keyword evidence="5" id="KW-0415">Karyogamy</keyword>
<evidence type="ECO:0000256" key="11">
    <source>
        <dbReference type="ARBA" id="ARBA00023180"/>
    </source>
</evidence>
<feature type="transmembrane region" description="Helical" evidence="13">
    <location>
        <begin position="377"/>
        <end position="401"/>
    </location>
</feature>
<keyword evidence="10 13" id="KW-0472">Membrane</keyword>
<evidence type="ECO:0000256" key="7">
    <source>
        <dbReference type="ARBA" id="ARBA00022729"/>
    </source>
</evidence>
<keyword evidence="8" id="KW-0256">Endoplasmic reticulum</keyword>
<evidence type="ECO:0000256" key="3">
    <source>
        <dbReference type="ARBA" id="ARBA00004586"/>
    </source>
</evidence>
<dbReference type="AlphaFoldDB" id="A0AAN7W8U4"/>
<protein>
    <submittedName>
        <fullName evidence="14">Uncharacterized protein</fullName>
    </submittedName>
</protein>
<dbReference type="PANTHER" id="PTHR28012:SF1">
    <property type="entry name" value="NUCLEAR FUSION PROTEIN KAR5"/>
    <property type="match status" value="1"/>
</dbReference>
<comment type="caution">
    <text evidence="14">The sequence shown here is derived from an EMBL/GenBank/DDBJ whole genome shotgun (WGS) entry which is preliminary data.</text>
</comment>
<evidence type="ECO:0000256" key="12">
    <source>
        <dbReference type="ARBA" id="ARBA00023242"/>
    </source>
</evidence>